<feature type="binding site" evidence="3">
    <location>
        <position position="22"/>
    </location>
    <ligand>
        <name>a divalent metal cation</name>
        <dbReference type="ChEBI" id="CHEBI:60240"/>
    </ligand>
</feature>
<dbReference type="OrthoDB" id="9775406at2"/>
<dbReference type="InterPro" id="IPR011042">
    <property type="entry name" value="6-blade_b-propeller_TolB-like"/>
</dbReference>
<dbReference type="Gene3D" id="2.120.10.30">
    <property type="entry name" value="TolB, C-terminal domain"/>
    <property type="match status" value="1"/>
</dbReference>
<feature type="binding site" evidence="3">
    <location>
        <position position="107"/>
    </location>
    <ligand>
        <name>substrate</name>
    </ligand>
</feature>
<dbReference type="GO" id="GO:0004341">
    <property type="term" value="F:gluconolactonase activity"/>
    <property type="evidence" value="ECO:0007669"/>
    <property type="project" value="TreeGrafter"/>
</dbReference>
<evidence type="ECO:0000259" key="4">
    <source>
        <dbReference type="Pfam" id="PF08450"/>
    </source>
</evidence>
<proteinExistence type="inferred from homology"/>
<feature type="binding site" evidence="3">
    <location>
        <position position="158"/>
    </location>
    <ligand>
        <name>a divalent metal cation</name>
        <dbReference type="ChEBI" id="CHEBI:60240"/>
    </ligand>
</feature>
<sequence>MKLNTLGADALICPGVRNAVGESPVWDHNTASWQWIDQAGKVFRLDPASGEVRHWSVSEKIGSMVLRPDGGLVVCCETGIFDLELGDNEAAGMTRLTSITHPKPGMRFNDGRCDRQGRLWVSTMVMDISLGDPAGRWFRFTRQDGLTASEFGGFVIPNGSAFSPDGKTLYCSDTHRDVRMLWQFDYDIDIGLPSNQRPFVDLRQEVGRPDGAAVDVDGCYWVCGLDEGCIMRFTPQGQLDRKILLPMQKPTMCAFGGADGQTMLVTSLCRGEKDLETDPHAGRLLMFRPGAQGLVEPRLQHTTP</sequence>
<dbReference type="SUPFAM" id="SSF63829">
    <property type="entry name" value="Calcium-dependent phosphotriesterase"/>
    <property type="match status" value="1"/>
</dbReference>
<protein>
    <submittedName>
        <fullName evidence="5">Gluconolactonase</fullName>
    </submittedName>
</protein>
<dbReference type="Proteomes" id="UP000190750">
    <property type="component" value="Unassembled WGS sequence"/>
</dbReference>
<comment type="caution">
    <text evidence="5">The sequence shown here is derived from an EMBL/GenBank/DDBJ whole genome shotgun (WGS) entry which is preliminary data.</text>
</comment>
<feature type="binding site" evidence="3">
    <location>
        <position position="210"/>
    </location>
    <ligand>
        <name>a divalent metal cation</name>
        <dbReference type="ChEBI" id="CHEBI:60240"/>
    </ligand>
</feature>
<comment type="similarity">
    <text evidence="1">Belongs to the SMP-30/CGR1 family.</text>
</comment>
<accession>A0A1T1AT01</accession>
<dbReference type="InterPro" id="IPR005511">
    <property type="entry name" value="SMP-30"/>
</dbReference>
<dbReference type="RefSeq" id="WP_078365053.1">
    <property type="nucleotide sequence ID" value="NZ_MTJN01000002.1"/>
</dbReference>
<feature type="active site" description="Proton donor/acceptor" evidence="2">
    <location>
        <position position="210"/>
    </location>
</feature>
<dbReference type="PRINTS" id="PR01790">
    <property type="entry name" value="SMP30FAMILY"/>
</dbReference>
<evidence type="ECO:0000313" key="6">
    <source>
        <dbReference type="Proteomes" id="UP000190750"/>
    </source>
</evidence>
<keyword evidence="3" id="KW-0479">Metal-binding</keyword>
<keyword evidence="3" id="KW-0862">Zinc</keyword>
<gene>
    <name evidence="5" type="ORF">RF819_11190</name>
</gene>
<dbReference type="InterPro" id="IPR013658">
    <property type="entry name" value="SGL"/>
</dbReference>
<dbReference type="EMBL" id="MTJN01000002">
    <property type="protein sequence ID" value="OOV07221.1"/>
    <property type="molecule type" value="Genomic_DNA"/>
</dbReference>
<feature type="binding site" evidence="3">
    <location>
        <position position="109"/>
    </location>
    <ligand>
        <name>substrate</name>
    </ligand>
</feature>
<evidence type="ECO:0000256" key="2">
    <source>
        <dbReference type="PIRSR" id="PIRSR605511-1"/>
    </source>
</evidence>
<feature type="binding site" evidence="3">
    <location>
        <position position="127"/>
    </location>
    <ligand>
        <name>substrate</name>
    </ligand>
</feature>
<reference evidence="5 6" key="1">
    <citation type="submission" date="2017-01" db="EMBL/GenBank/DDBJ databases">
        <title>Genome sequencing of Rhodoferax fermentans JCM 7819.</title>
        <authorList>
            <person name="Kim Y.J."/>
            <person name="Farh M.E.-A."/>
            <person name="Yang D.-C."/>
        </authorList>
    </citation>
    <scope>NUCLEOTIDE SEQUENCE [LARGE SCALE GENOMIC DNA]</scope>
    <source>
        <strain evidence="5 6">JCM 7819</strain>
    </source>
</reference>
<feature type="domain" description="SMP-30/Gluconolactonase/LRE-like region" evidence="4">
    <location>
        <begin position="20"/>
        <end position="267"/>
    </location>
</feature>
<dbReference type="GO" id="GO:0005509">
    <property type="term" value="F:calcium ion binding"/>
    <property type="evidence" value="ECO:0007669"/>
    <property type="project" value="TreeGrafter"/>
</dbReference>
<name>A0A1T1AT01_RHOFE</name>
<keyword evidence="6" id="KW-1185">Reference proteome</keyword>
<dbReference type="PANTHER" id="PTHR10907">
    <property type="entry name" value="REGUCALCIN"/>
    <property type="match status" value="1"/>
</dbReference>
<dbReference type="Pfam" id="PF08450">
    <property type="entry name" value="SGL"/>
    <property type="match status" value="1"/>
</dbReference>
<evidence type="ECO:0000256" key="3">
    <source>
        <dbReference type="PIRSR" id="PIRSR605511-2"/>
    </source>
</evidence>
<dbReference type="GO" id="GO:0019853">
    <property type="term" value="P:L-ascorbic acid biosynthetic process"/>
    <property type="evidence" value="ECO:0007669"/>
    <property type="project" value="TreeGrafter"/>
</dbReference>
<organism evidence="5 6">
    <name type="scientific">Rhodoferax fermentans</name>
    <dbReference type="NCBI Taxonomy" id="28066"/>
    <lineage>
        <taxon>Bacteria</taxon>
        <taxon>Pseudomonadati</taxon>
        <taxon>Pseudomonadota</taxon>
        <taxon>Betaproteobacteria</taxon>
        <taxon>Burkholderiales</taxon>
        <taxon>Comamonadaceae</taxon>
        <taxon>Rhodoferax</taxon>
    </lineage>
</organism>
<dbReference type="STRING" id="28066.RF819_11190"/>
<dbReference type="PANTHER" id="PTHR10907:SF47">
    <property type="entry name" value="REGUCALCIN"/>
    <property type="match status" value="1"/>
</dbReference>
<evidence type="ECO:0000313" key="5">
    <source>
        <dbReference type="EMBL" id="OOV07221.1"/>
    </source>
</evidence>
<evidence type="ECO:0000256" key="1">
    <source>
        <dbReference type="ARBA" id="ARBA00008853"/>
    </source>
</evidence>
<comment type="cofactor">
    <cofactor evidence="3">
        <name>Zn(2+)</name>
        <dbReference type="ChEBI" id="CHEBI:29105"/>
    </cofactor>
    <text evidence="3">Binds 1 divalent metal cation per subunit.</text>
</comment>
<dbReference type="AlphaFoldDB" id="A0A1T1AT01"/>